<gene>
    <name evidence="1" type="ORF">FH603_5116</name>
</gene>
<dbReference type="RefSeq" id="WP_186741248.1">
    <property type="nucleotide sequence ID" value="NZ_VFIA01000051.1"/>
</dbReference>
<dbReference type="Proteomes" id="UP000700732">
    <property type="component" value="Unassembled WGS sequence"/>
</dbReference>
<accession>A0ABR6WDF8</accession>
<proteinExistence type="predicted"/>
<evidence type="ECO:0008006" key="3">
    <source>
        <dbReference type="Google" id="ProtNLM"/>
    </source>
</evidence>
<evidence type="ECO:0000313" key="1">
    <source>
        <dbReference type="EMBL" id="MBC3794587.1"/>
    </source>
</evidence>
<evidence type="ECO:0000313" key="2">
    <source>
        <dbReference type="Proteomes" id="UP000700732"/>
    </source>
</evidence>
<keyword evidence="2" id="KW-1185">Reference proteome</keyword>
<dbReference type="PROSITE" id="PS51257">
    <property type="entry name" value="PROKAR_LIPOPROTEIN"/>
    <property type="match status" value="1"/>
</dbReference>
<comment type="caution">
    <text evidence="1">The sequence shown here is derived from an EMBL/GenBank/DDBJ whole genome shotgun (WGS) entry which is preliminary data.</text>
</comment>
<protein>
    <recommendedName>
        <fullName evidence="3">Lipoprotein</fullName>
    </recommendedName>
</protein>
<organism evidence="1 2">
    <name type="scientific">Spirosoma utsteinense</name>
    <dbReference type="NCBI Taxonomy" id="2585773"/>
    <lineage>
        <taxon>Bacteria</taxon>
        <taxon>Pseudomonadati</taxon>
        <taxon>Bacteroidota</taxon>
        <taxon>Cytophagia</taxon>
        <taxon>Cytophagales</taxon>
        <taxon>Cytophagaceae</taxon>
        <taxon>Spirosoma</taxon>
    </lineage>
</organism>
<dbReference type="EMBL" id="VFIA01000051">
    <property type="protein sequence ID" value="MBC3794587.1"/>
    <property type="molecule type" value="Genomic_DNA"/>
</dbReference>
<reference evidence="1 2" key="1">
    <citation type="submission" date="2019-06" db="EMBL/GenBank/DDBJ databases">
        <title>Spirosoma utsteinense sp. nov. isolated from Antarctic ice-free soils.</title>
        <authorList>
            <person name="Tahon G."/>
        </authorList>
    </citation>
    <scope>NUCLEOTIDE SEQUENCE [LARGE SCALE GENOMIC DNA]</scope>
    <source>
        <strain evidence="1 2">LMG 31447</strain>
    </source>
</reference>
<sequence>MKYLLTLFLLANLLTSCDKNKIDSSFTSCTYPGIKLTRTNEFIKDVPATIIAVPSPNQPVSYQMMRGGTSAALGSCNLPLGYAKDSLKVTVSGYFLTFTGLEVMNLSPLPFEVTDIKRRE</sequence>
<name>A0ABR6WDF8_9BACT</name>